<sequence>MLSSISPLGERARASRWWLTATAYILSSLLGGLAVGAIAGLLGGLAPTGWRGSTTGLLLLAVLLVLGLALDLRIGGLRLPTWPRQVDVEWIGRYRGWVTGVGYGAQLGVGLVTIVTSSTTYAVVLLAAWTGRPGVGALVGGAFGLARALPLLLTVRVVAPADLHRLFDGVERWAPRADVAAKVALGLAAVVVAWLALA</sequence>
<dbReference type="Proteomes" id="UP000035721">
    <property type="component" value="Unassembled WGS sequence"/>
</dbReference>
<comment type="caution">
    <text evidence="2">The sequence shown here is derived from an EMBL/GenBank/DDBJ whole genome shotgun (WGS) entry which is preliminary data.</text>
</comment>
<feature type="transmembrane region" description="Helical" evidence="1">
    <location>
        <begin position="103"/>
        <end position="129"/>
    </location>
</feature>
<evidence type="ECO:0000313" key="3">
    <source>
        <dbReference type="Proteomes" id="UP000035721"/>
    </source>
</evidence>
<evidence type="ECO:0008006" key="4">
    <source>
        <dbReference type="Google" id="ProtNLM"/>
    </source>
</evidence>
<feature type="transmembrane region" description="Helical" evidence="1">
    <location>
        <begin position="21"/>
        <end position="43"/>
    </location>
</feature>
<feature type="transmembrane region" description="Helical" evidence="1">
    <location>
        <begin position="55"/>
        <end position="74"/>
    </location>
</feature>
<keyword evidence="1" id="KW-0812">Transmembrane</keyword>
<dbReference type="AlphaFoldDB" id="A0A077M539"/>
<evidence type="ECO:0000256" key="1">
    <source>
        <dbReference type="SAM" id="Phobius"/>
    </source>
</evidence>
<organism evidence="2 3">
    <name type="scientific">Nostocoides japonicum T1-X7</name>
    <dbReference type="NCBI Taxonomy" id="1194083"/>
    <lineage>
        <taxon>Bacteria</taxon>
        <taxon>Bacillati</taxon>
        <taxon>Actinomycetota</taxon>
        <taxon>Actinomycetes</taxon>
        <taxon>Micrococcales</taxon>
        <taxon>Intrasporangiaceae</taxon>
        <taxon>Nostocoides</taxon>
    </lineage>
</organism>
<feature type="transmembrane region" description="Helical" evidence="1">
    <location>
        <begin position="135"/>
        <end position="158"/>
    </location>
</feature>
<dbReference type="OrthoDB" id="4870013at2"/>
<dbReference type="EMBL" id="CAJB01000346">
    <property type="protein sequence ID" value="CCH79254.1"/>
    <property type="molecule type" value="Genomic_DNA"/>
</dbReference>
<name>A0A077M539_9MICO</name>
<dbReference type="STRING" id="1194083.BN12_410011"/>
<proteinExistence type="predicted"/>
<dbReference type="RefSeq" id="WP_048551210.1">
    <property type="nucleotide sequence ID" value="NZ_HF570958.1"/>
</dbReference>
<keyword evidence="3" id="KW-1185">Reference proteome</keyword>
<reference evidence="2 3" key="1">
    <citation type="journal article" date="2013" name="ISME J.">
        <title>A metabolic model for members of the genus Tetrasphaera involved in enhanced biological phosphorus removal.</title>
        <authorList>
            <person name="Kristiansen R."/>
            <person name="Nguyen H.T.T."/>
            <person name="Saunders A.M."/>
            <person name="Nielsen J.L."/>
            <person name="Wimmer R."/>
            <person name="Le V.Q."/>
            <person name="McIlroy S.J."/>
            <person name="Petrovski S."/>
            <person name="Seviour R.J."/>
            <person name="Calteau A."/>
            <person name="Nielsen K.L."/>
            <person name="Nielsen P.H."/>
        </authorList>
    </citation>
    <scope>NUCLEOTIDE SEQUENCE [LARGE SCALE GENOMIC DNA]</scope>
    <source>
        <strain evidence="2 3">T1-X7</strain>
    </source>
</reference>
<feature type="transmembrane region" description="Helical" evidence="1">
    <location>
        <begin position="179"/>
        <end position="197"/>
    </location>
</feature>
<accession>A0A077M539</accession>
<keyword evidence="1" id="KW-0472">Membrane</keyword>
<protein>
    <recommendedName>
        <fullName evidence="4">Urease accessory protein UreH-like transmembrane domain-containing protein</fullName>
    </recommendedName>
</protein>
<gene>
    <name evidence="2" type="ORF">BN12_410011</name>
</gene>
<evidence type="ECO:0000313" key="2">
    <source>
        <dbReference type="EMBL" id="CCH79254.1"/>
    </source>
</evidence>
<keyword evidence="1" id="KW-1133">Transmembrane helix</keyword>